<keyword evidence="3" id="KW-1185">Reference proteome</keyword>
<sequence length="902" mass="97773">MPRSVASRGSRTSAGEGSQNAAMNSDHIMPDVIAETQERVQTPPRKRARRTRTPTNSSTSSSTSRSSEPVPASAMLIELTTILGSRGEYHMRQLVSKLVDRRRNNEASILSTVINVIIAGAGCKELVRPGDVDAAVHTQGVSSAAVDDLAQMVVEAYQLTEGGTSLPRLVVLRQKLALSSAGKKSAEKSSSSRLRHLRNFECFFRTLYYTLAGDGMDGLQLIARLNSFLLGVPGSTQRGGPSLATVAVLHVRMVATVAACAGCVGLLEIIKGQEADIKHAEMTAPLGGRVPSRSAADHMKQSLERMMGVLRGMTSILGLDRCHDSSESIRALVLSHAGFASWMGTIDDEDLSAAVIARLVPGLADRSPVVRGTILEQTYRSLKADIKTVPLSRPQLATLAPCVLRRCFDLDSTVRLWAVKCLNAIVESSDALNDDHDDIDVDEGQVLSDQGFQLVSNLVWHPELALRSEAMLFVDAHVFGDPGVLRGWPVGEEASSAESTTALLMIVEFIIQYGNNSEIPELTYRLAEAIYSLSPTRRCYLCCFISYTALLLGLDTSQQASQPSASPAEKTVLLALLLATVRLCGSEFTTETILEGLNGSTEEPWIRVVLEQFRNSPEDLVLVAEIVRQLLRKDEDCKGLDSSSVEALESLLIETTDDTLLSLSADLLSVQYAVGEAPAVLASLQQKCSELVQLPGNTEPLTLELHRMVALSKHWDVIGDDYSLLANLLELADRRVAALEANSPLENVPAPELITLVLLTLILTSMRRLYSEEWSDGTAAEEHQLCIADLGMLCLGIIEHDVAEEAAGLRFTAFVAQLFLLDLIGNSDQLRGDRSPADVDRILGEYVQELMLEASLPGERAGHVAELHTCFADRLSEAIAKLASCVQRGRLLGHGSAHWDFI</sequence>
<gene>
    <name evidence="2" type="ORF">Pmar_PMAR023613</name>
</gene>
<dbReference type="SUPFAM" id="SSF48371">
    <property type="entry name" value="ARM repeat"/>
    <property type="match status" value="1"/>
</dbReference>
<dbReference type="RefSeq" id="XP_002785896.1">
    <property type="nucleotide sequence ID" value="XM_002785850.1"/>
</dbReference>
<dbReference type="EMBL" id="GG671995">
    <property type="protein sequence ID" value="EER17692.1"/>
    <property type="molecule type" value="Genomic_DNA"/>
</dbReference>
<proteinExistence type="predicted"/>
<feature type="compositionally biased region" description="Polar residues" evidence="1">
    <location>
        <begin position="7"/>
        <end position="23"/>
    </location>
</feature>
<accession>C5KCU3</accession>
<dbReference type="InParanoid" id="C5KCU3"/>
<dbReference type="Gene3D" id="1.25.10.10">
    <property type="entry name" value="Leucine-rich Repeat Variant"/>
    <property type="match status" value="1"/>
</dbReference>
<dbReference type="GeneID" id="9087263"/>
<dbReference type="InterPro" id="IPR016024">
    <property type="entry name" value="ARM-type_fold"/>
</dbReference>
<dbReference type="OrthoDB" id="442703at2759"/>
<evidence type="ECO:0000313" key="3">
    <source>
        <dbReference type="Proteomes" id="UP000007800"/>
    </source>
</evidence>
<dbReference type="InterPro" id="IPR011989">
    <property type="entry name" value="ARM-like"/>
</dbReference>
<evidence type="ECO:0000313" key="2">
    <source>
        <dbReference type="EMBL" id="EER17692.1"/>
    </source>
</evidence>
<dbReference type="Proteomes" id="UP000007800">
    <property type="component" value="Unassembled WGS sequence"/>
</dbReference>
<dbReference type="AlphaFoldDB" id="C5KCU3"/>
<feature type="compositionally biased region" description="Low complexity" evidence="1">
    <location>
        <begin position="53"/>
        <end position="67"/>
    </location>
</feature>
<dbReference type="OMA" id="CHDSSES"/>
<feature type="region of interest" description="Disordered" evidence="1">
    <location>
        <begin position="1"/>
        <end position="71"/>
    </location>
</feature>
<reference evidence="2 3" key="1">
    <citation type="submission" date="2008-07" db="EMBL/GenBank/DDBJ databases">
        <authorList>
            <person name="El-Sayed N."/>
            <person name="Caler E."/>
            <person name="Inman J."/>
            <person name="Amedeo P."/>
            <person name="Hass B."/>
            <person name="Wortman J."/>
        </authorList>
    </citation>
    <scope>NUCLEOTIDE SEQUENCE [LARGE SCALE GENOMIC DNA]</scope>
    <source>
        <strain evidence="3">ATCC 50983 / TXsc</strain>
    </source>
</reference>
<organism evidence="3">
    <name type="scientific">Perkinsus marinus (strain ATCC 50983 / TXsc)</name>
    <dbReference type="NCBI Taxonomy" id="423536"/>
    <lineage>
        <taxon>Eukaryota</taxon>
        <taxon>Sar</taxon>
        <taxon>Alveolata</taxon>
        <taxon>Perkinsozoa</taxon>
        <taxon>Perkinsea</taxon>
        <taxon>Perkinsida</taxon>
        <taxon>Perkinsidae</taxon>
        <taxon>Perkinsus</taxon>
    </lineage>
</organism>
<protein>
    <submittedName>
        <fullName evidence="2">Uncharacterized protein</fullName>
    </submittedName>
</protein>
<evidence type="ECO:0000256" key="1">
    <source>
        <dbReference type="SAM" id="MobiDB-lite"/>
    </source>
</evidence>
<name>C5KCU3_PERM5</name>